<comment type="caution">
    <text evidence="2">The sequence shown here is derived from an EMBL/GenBank/DDBJ whole genome shotgun (WGS) entry which is preliminary data.</text>
</comment>
<dbReference type="AlphaFoldDB" id="A0A368SXL5"/>
<dbReference type="PANTHER" id="PTHR43245:SF13">
    <property type="entry name" value="UDP-D-APIOSE_UDP-D-XYLOSE SYNTHASE 2"/>
    <property type="match status" value="1"/>
</dbReference>
<dbReference type="Pfam" id="PF01370">
    <property type="entry name" value="Epimerase"/>
    <property type="match status" value="1"/>
</dbReference>
<dbReference type="RefSeq" id="WP_147280578.1">
    <property type="nucleotide sequence ID" value="NZ_QEIN01000488.1"/>
</dbReference>
<sequence>PAETARILRAARVDTVVNATGGWGSTQEEMAYAHVRLVRRLVAALALLAHRPRLVQVGSVHEYGPVAPGTLITETTPARPSGDYGRTKLAGARAVLAAAHAGDVDGVVLRVVNVCGPHPPPASFLGALLRRLRAAAPGDDLTVSVADARRDYVDVRDVAEAVLLAATAPATGRIVNVGRGEATEVRELVRLLLAAAGRPAGLVREDAGEVASKGGDWTRADIRLARDLLGWRPRVDLPGSIRDMWAASAP</sequence>
<dbReference type="InterPro" id="IPR050177">
    <property type="entry name" value="Lipid_A_modif_metabolic_enz"/>
</dbReference>
<evidence type="ECO:0000313" key="3">
    <source>
        <dbReference type="Proteomes" id="UP000253318"/>
    </source>
</evidence>
<dbReference type="SUPFAM" id="SSF51735">
    <property type="entry name" value="NAD(P)-binding Rossmann-fold domains"/>
    <property type="match status" value="1"/>
</dbReference>
<feature type="domain" description="NAD-dependent epimerase/dehydratase" evidence="1">
    <location>
        <begin position="3"/>
        <end position="178"/>
    </location>
</feature>
<accession>A0A368SXL5</accession>
<organism evidence="2 3">
    <name type="scientific">Marinitenerispora sediminis</name>
    <dbReference type="NCBI Taxonomy" id="1931232"/>
    <lineage>
        <taxon>Bacteria</taxon>
        <taxon>Bacillati</taxon>
        <taxon>Actinomycetota</taxon>
        <taxon>Actinomycetes</taxon>
        <taxon>Streptosporangiales</taxon>
        <taxon>Nocardiopsidaceae</taxon>
        <taxon>Marinitenerispora</taxon>
    </lineage>
</organism>
<proteinExistence type="predicted"/>
<dbReference type="EMBL" id="QEIN01000488">
    <property type="protein sequence ID" value="RCV47557.1"/>
    <property type="molecule type" value="Genomic_DNA"/>
</dbReference>
<keyword evidence="3" id="KW-1185">Reference proteome</keyword>
<dbReference type="Gene3D" id="3.40.50.720">
    <property type="entry name" value="NAD(P)-binding Rossmann-like Domain"/>
    <property type="match status" value="1"/>
</dbReference>
<evidence type="ECO:0000259" key="1">
    <source>
        <dbReference type="Pfam" id="PF01370"/>
    </source>
</evidence>
<dbReference type="OrthoDB" id="4559195at2"/>
<dbReference type="Proteomes" id="UP000253318">
    <property type="component" value="Unassembled WGS sequence"/>
</dbReference>
<dbReference type="InterPro" id="IPR001509">
    <property type="entry name" value="Epimerase_deHydtase"/>
</dbReference>
<evidence type="ECO:0000313" key="2">
    <source>
        <dbReference type="EMBL" id="RCV47557.1"/>
    </source>
</evidence>
<name>A0A368SXL5_9ACTN</name>
<protein>
    <submittedName>
        <fullName evidence="2">NAD-dependent epimerase</fullName>
    </submittedName>
</protein>
<dbReference type="InterPro" id="IPR036291">
    <property type="entry name" value="NAD(P)-bd_dom_sf"/>
</dbReference>
<dbReference type="PANTHER" id="PTHR43245">
    <property type="entry name" value="BIFUNCTIONAL POLYMYXIN RESISTANCE PROTEIN ARNA"/>
    <property type="match status" value="1"/>
</dbReference>
<reference evidence="2 3" key="1">
    <citation type="submission" date="2018-04" db="EMBL/GenBank/DDBJ databases">
        <title>Novel actinobacteria from marine sediment.</title>
        <authorList>
            <person name="Ng Z.Y."/>
            <person name="Tan G.Y.A."/>
        </authorList>
    </citation>
    <scope>NUCLEOTIDE SEQUENCE [LARGE SCALE GENOMIC DNA]</scope>
    <source>
        <strain evidence="2 3">TPS81</strain>
    </source>
</reference>
<gene>
    <name evidence="2" type="ORF">DEF24_27025</name>
</gene>
<feature type="non-terminal residue" evidence="2">
    <location>
        <position position="1"/>
    </location>
</feature>